<dbReference type="Proteomes" id="UP000654075">
    <property type="component" value="Unassembled WGS sequence"/>
</dbReference>
<dbReference type="Gene3D" id="3.40.50.11980">
    <property type="match status" value="1"/>
</dbReference>
<feature type="region of interest" description="Disordered" evidence="1">
    <location>
        <begin position="139"/>
        <end position="215"/>
    </location>
</feature>
<protein>
    <recommendedName>
        <fullName evidence="2">RNase NYN domain-containing protein</fullName>
    </recommendedName>
</protein>
<dbReference type="InterPro" id="IPR021869">
    <property type="entry name" value="RNase_Zc3h12_NYN"/>
</dbReference>
<dbReference type="OrthoDB" id="10399906at2759"/>
<feature type="compositionally biased region" description="Pro residues" evidence="1">
    <location>
        <begin position="144"/>
        <end position="156"/>
    </location>
</feature>
<keyword evidence="4" id="KW-1185">Reference proteome</keyword>
<feature type="compositionally biased region" description="Pro residues" evidence="1">
    <location>
        <begin position="174"/>
        <end position="195"/>
    </location>
</feature>
<evidence type="ECO:0000256" key="1">
    <source>
        <dbReference type="SAM" id="MobiDB-lite"/>
    </source>
</evidence>
<organism evidence="3 4">
    <name type="scientific">Polarella glacialis</name>
    <name type="common">Dinoflagellate</name>
    <dbReference type="NCBI Taxonomy" id="89957"/>
    <lineage>
        <taxon>Eukaryota</taxon>
        <taxon>Sar</taxon>
        <taxon>Alveolata</taxon>
        <taxon>Dinophyceae</taxon>
        <taxon>Suessiales</taxon>
        <taxon>Suessiaceae</taxon>
        <taxon>Polarella</taxon>
    </lineage>
</organism>
<dbReference type="AlphaFoldDB" id="A0A813EFR5"/>
<comment type="caution">
    <text evidence="3">The sequence shown here is derived from an EMBL/GenBank/DDBJ whole genome shotgun (WGS) entry which is preliminary data.</text>
</comment>
<evidence type="ECO:0000259" key="2">
    <source>
        <dbReference type="Pfam" id="PF11977"/>
    </source>
</evidence>
<feature type="non-terminal residue" evidence="3">
    <location>
        <position position="1"/>
    </location>
</feature>
<proteinExistence type="predicted"/>
<feature type="domain" description="RNase NYN" evidence="2">
    <location>
        <begin position="376"/>
        <end position="475"/>
    </location>
</feature>
<reference evidence="3" key="1">
    <citation type="submission" date="2021-02" db="EMBL/GenBank/DDBJ databases">
        <authorList>
            <person name="Dougan E. K."/>
            <person name="Rhodes N."/>
            <person name="Thang M."/>
            <person name="Chan C."/>
        </authorList>
    </citation>
    <scope>NUCLEOTIDE SEQUENCE</scope>
</reference>
<evidence type="ECO:0000313" key="3">
    <source>
        <dbReference type="EMBL" id="CAE8597372.1"/>
    </source>
</evidence>
<accession>A0A813EFR5</accession>
<feature type="compositionally biased region" description="Low complexity" evidence="1">
    <location>
        <begin position="196"/>
        <end position="211"/>
    </location>
</feature>
<feature type="region of interest" description="Disordered" evidence="1">
    <location>
        <begin position="256"/>
        <end position="275"/>
    </location>
</feature>
<sequence length="484" mass="51969">VAVFCDDVKSVPFPEAAHFMQEFLGLPSTKALDIQDWDQDKGSKDNAPRDVQVLTSALQDIDDPAYALWSFAVCTVPSGEHAGTRAVAIGSNVKKRERAGNLALALTVACKLSSVSKAGPAGGPAGRRFAELADSVRGVFHAPRPGPPPQPSPAPLQPVMQPAEQGKEQGLEAPAPPPPPPPAPSPVRPLSPPRSAPATAATSANIRAASADSDRSEVIVFGQLAQPAASPRTVPAFFAHQSAVVHSNPSAAWLGPEVHSQQGQGSAVGRWRHQSKKQVIEQVAAAPSPLPAGQEDGPETPLSRNSLEQLNEQLRQGLLSLRGDTDTLTIRTFGSDDTIPLGTDLDAQCYNNLWAAAMVTDTVGKMLVTSNLGWRVLDAENLGYTYGDRVLGRRSRHFAIQGVQKAVQYFQRQCISVIAVGQRQDLPKLLAEEVEQGNCEVVVADNADDAIILKMAFDKKCPIVSRDLYRNHQTDLRLNRELYW</sequence>
<gene>
    <name evidence="3" type="ORF">PGLA1383_LOCUS15817</name>
</gene>
<dbReference type="EMBL" id="CAJNNV010009429">
    <property type="protein sequence ID" value="CAE8597372.1"/>
    <property type="molecule type" value="Genomic_DNA"/>
</dbReference>
<dbReference type="Pfam" id="PF11977">
    <property type="entry name" value="RNase_Zc3h12a"/>
    <property type="match status" value="1"/>
</dbReference>
<evidence type="ECO:0000313" key="4">
    <source>
        <dbReference type="Proteomes" id="UP000654075"/>
    </source>
</evidence>
<name>A0A813EFR5_POLGL</name>